<reference evidence="1" key="1">
    <citation type="submission" date="2020-04" db="EMBL/GenBank/DDBJ databases">
        <authorList>
            <person name="Chiriac C."/>
            <person name="Salcher M."/>
            <person name="Ghai R."/>
            <person name="Kavagutti S V."/>
        </authorList>
    </citation>
    <scope>NUCLEOTIDE SEQUENCE</scope>
</reference>
<gene>
    <name evidence="1" type="ORF">UFOVP117_279</name>
</gene>
<name>A0A6J5L619_9CAUD</name>
<dbReference type="EMBL" id="LR796235">
    <property type="protein sequence ID" value="CAB4130148.1"/>
    <property type="molecule type" value="Genomic_DNA"/>
</dbReference>
<protein>
    <submittedName>
        <fullName evidence="1">Uncharacterized protein</fullName>
    </submittedName>
</protein>
<sequence length="167" mass="20190">MDLSNYTIEQLVELKDKISNQIYSFEDGYFYICKIHSYGRSWEDKGITNPYTLQELCYQYNGDEGILNIYTNNPNLNVQNYGDVKFVPTREDYEKWYKYSYVKRQIPNIEKELEEWENRDNVPFNRRPLFSPIYSVETVEEYKKEMSELEGTFVEPVNINRYVDEEE</sequence>
<accession>A0A6J5L619</accession>
<evidence type="ECO:0000313" key="1">
    <source>
        <dbReference type="EMBL" id="CAB4130148.1"/>
    </source>
</evidence>
<proteinExistence type="predicted"/>
<organism evidence="1">
    <name type="scientific">uncultured Caudovirales phage</name>
    <dbReference type="NCBI Taxonomy" id="2100421"/>
    <lineage>
        <taxon>Viruses</taxon>
        <taxon>Duplodnaviria</taxon>
        <taxon>Heunggongvirae</taxon>
        <taxon>Uroviricota</taxon>
        <taxon>Caudoviricetes</taxon>
        <taxon>Peduoviridae</taxon>
        <taxon>Maltschvirus</taxon>
        <taxon>Maltschvirus maltsch</taxon>
    </lineage>
</organism>